<sequence>MVLKGISGFTNPTKGERYVYYDFLCTEFEGEVQGNGHEGEPKWWKISELDQLNMQDDIRERLPLYWRKGSFERIHYWNEEKHCIGETKTILYD</sequence>
<dbReference type="InterPro" id="IPR015797">
    <property type="entry name" value="NUDIX_hydrolase-like_dom_sf"/>
</dbReference>
<comment type="caution">
    <text evidence="1">The sequence shown here is derived from an EMBL/GenBank/DDBJ whole genome shotgun (WGS) entry which is preliminary data.</text>
</comment>
<name>A0A139MX61_STRGN</name>
<dbReference type="SUPFAM" id="SSF55811">
    <property type="entry name" value="Nudix"/>
    <property type="match status" value="1"/>
</dbReference>
<evidence type="ECO:0000313" key="2">
    <source>
        <dbReference type="Proteomes" id="UP000070096"/>
    </source>
</evidence>
<reference evidence="1 2" key="1">
    <citation type="submission" date="2016-01" db="EMBL/GenBank/DDBJ databases">
        <title>Highly variable Streptococcus oralis are common among viridans streptococci isolated from primates.</title>
        <authorList>
            <person name="Denapaite D."/>
            <person name="Rieger M."/>
            <person name="Koendgen S."/>
            <person name="Brueckner R."/>
            <person name="Ochigava I."/>
            <person name="Kappeler P."/>
            <person name="Maetz-Rensing K."/>
            <person name="Leendertz F."/>
            <person name="Hakenbeck R."/>
        </authorList>
    </citation>
    <scope>NUCLEOTIDE SEQUENCE [LARGE SCALE GENOMIC DNA]</scope>
    <source>
        <strain evidence="1 2">DD07</strain>
    </source>
</reference>
<dbReference type="Proteomes" id="UP000070096">
    <property type="component" value="Unassembled WGS sequence"/>
</dbReference>
<protein>
    <submittedName>
        <fullName evidence="1">MutT/Nudix family protein</fullName>
    </submittedName>
</protein>
<dbReference type="AlphaFoldDB" id="A0A139MX61"/>
<proteinExistence type="predicted"/>
<dbReference type="EMBL" id="LQRC01000294">
    <property type="protein sequence ID" value="KXT68101.1"/>
    <property type="molecule type" value="Genomic_DNA"/>
</dbReference>
<accession>A0A139MX61</accession>
<dbReference type="PATRIC" id="fig|1302.21.peg.2385"/>
<gene>
    <name evidence="1" type="ORF">SGODD07_02148</name>
</gene>
<dbReference type="Gene3D" id="3.90.79.10">
    <property type="entry name" value="Nucleoside Triphosphate Pyrophosphohydrolase"/>
    <property type="match status" value="1"/>
</dbReference>
<organism evidence="1 2">
    <name type="scientific">Streptococcus gordonii</name>
    <dbReference type="NCBI Taxonomy" id="1302"/>
    <lineage>
        <taxon>Bacteria</taxon>
        <taxon>Bacillati</taxon>
        <taxon>Bacillota</taxon>
        <taxon>Bacilli</taxon>
        <taxon>Lactobacillales</taxon>
        <taxon>Streptococcaceae</taxon>
        <taxon>Streptococcus</taxon>
    </lineage>
</organism>
<evidence type="ECO:0000313" key="1">
    <source>
        <dbReference type="EMBL" id="KXT68101.1"/>
    </source>
</evidence>